<dbReference type="SUPFAM" id="SSF81901">
    <property type="entry name" value="HCP-like"/>
    <property type="match status" value="1"/>
</dbReference>
<accession>A0ABY2TKX5</accession>
<dbReference type="EC" id="3.5.2.6" evidence="3"/>
<comment type="caution">
    <text evidence="9">The sequence shown here is derived from an EMBL/GenBank/DDBJ whole genome shotgun (WGS) entry which is preliminary data.</text>
</comment>
<dbReference type="Pfam" id="PF08238">
    <property type="entry name" value="Sel1"/>
    <property type="match status" value="5"/>
</dbReference>
<keyword evidence="5" id="KW-0378">Hydrolase</keyword>
<keyword evidence="6" id="KW-0802">TPR repeat</keyword>
<evidence type="ECO:0000256" key="6">
    <source>
        <dbReference type="ARBA" id="ARBA00022803"/>
    </source>
</evidence>
<comment type="catalytic activity">
    <reaction evidence="1">
        <text>a beta-lactam + H2O = a substituted beta-amino acid</text>
        <dbReference type="Rhea" id="RHEA:20401"/>
        <dbReference type="ChEBI" id="CHEBI:15377"/>
        <dbReference type="ChEBI" id="CHEBI:35627"/>
        <dbReference type="ChEBI" id="CHEBI:140347"/>
        <dbReference type="EC" id="3.5.2.6"/>
    </reaction>
</comment>
<evidence type="ECO:0000256" key="2">
    <source>
        <dbReference type="ARBA" id="ARBA00008486"/>
    </source>
</evidence>
<evidence type="ECO:0000256" key="3">
    <source>
        <dbReference type="ARBA" id="ARBA00012865"/>
    </source>
</evidence>
<evidence type="ECO:0000256" key="1">
    <source>
        <dbReference type="ARBA" id="ARBA00001526"/>
    </source>
</evidence>
<keyword evidence="4" id="KW-0677">Repeat</keyword>
<keyword evidence="8" id="KW-0046">Antibiotic resistance</keyword>
<comment type="similarity">
    <text evidence="2">Belongs to the hcp beta-lactamase family.</text>
</comment>
<evidence type="ECO:0000313" key="10">
    <source>
        <dbReference type="Proteomes" id="UP000309584"/>
    </source>
</evidence>
<dbReference type="SMART" id="SM00671">
    <property type="entry name" value="SEL1"/>
    <property type="match status" value="5"/>
</dbReference>
<evidence type="ECO:0000256" key="4">
    <source>
        <dbReference type="ARBA" id="ARBA00022737"/>
    </source>
</evidence>
<keyword evidence="10" id="KW-1185">Reference proteome</keyword>
<dbReference type="InterPro" id="IPR011990">
    <property type="entry name" value="TPR-like_helical_dom_sf"/>
</dbReference>
<evidence type="ECO:0000256" key="8">
    <source>
        <dbReference type="ARBA" id="ARBA00023251"/>
    </source>
</evidence>
<proteinExistence type="inferred from homology"/>
<evidence type="ECO:0000256" key="7">
    <source>
        <dbReference type="ARBA" id="ARBA00023157"/>
    </source>
</evidence>
<evidence type="ECO:0000313" key="9">
    <source>
        <dbReference type="EMBL" id="TKX34528.1"/>
    </source>
</evidence>
<name>A0ABY2TKX5_9BACT</name>
<protein>
    <recommendedName>
        <fullName evidence="3">beta-lactamase</fullName>
        <ecNumber evidence="3">3.5.2.6</ecNumber>
    </recommendedName>
</protein>
<gene>
    <name evidence="9" type="ORF">CQA75_01065</name>
</gene>
<dbReference type="EMBL" id="NXLY01000002">
    <property type="protein sequence ID" value="TKX34528.1"/>
    <property type="molecule type" value="Genomic_DNA"/>
</dbReference>
<reference evidence="9 10" key="1">
    <citation type="submission" date="2018-05" db="EMBL/GenBank/DDBJ databases">
        <title>Novel Campyloabacter and Helicobacter Species and Strains.</title>
        <authorList>
            <person name="Mannion A.J."/>
            <person name="Shen Z."/>
            <person name="Fox J.G."/>
        </authorList>
    </citation>
    <scope>NUCLEOTIDE SEQUENCE [LARGE SCALE GENOMIC DNA]</scope>
    <source>
        <strain evidence="10">MIT10-5678</strain>
    </source>
</reference>
<dbReference type="PANTHER" id="PTHR13891:SF1">
    <property type="entry name" value="CYTOCHROME C OXIDASE ASSEMBLY FACTOR 7"/>
    <property type="match status" value="1"/>
</dbReference>
<dbReference type="InterPro" id="IPR040239">
    <property type="entry name" value="HcpB-like"/>
</dbReference>
<organism evidence="9 10">
    <name type="scientific">Campylobacter taeniopygiae</name>
    <dbReference type="NCBI Taxonomy" id="2510188"/>
    <lineage>
        <taxon>Bacteria</taxon>
        <taxon>Pseudomonadati</taxon>
        <taxon>Campylobacterota</taxon>
        <taxon>Epsilonproteobacteria</taxon>
        <taxon>Campylobacterales</taxon>
        <taxon>Campylobacteraceae</taxon>
        <taxon>Campylobacter</taxon>
    </lineage>
</organism>
<dbReference type="RefSeq" id="WP_137623210.1">
    <property type="nucleotide sequence ID" value="NZ_NXLY01000002.1"/>
</dbReference>
<sequence length="236" mass="27080">MLKRILILISIYCSFVFAFSDLERALQLYEENKFSKAYDMFKKLCEKDSAKSCFSMAYMLENAQGISRDLNAAYKLYNKACNLGLPEACFNMGLILQNQGYANESILAFNKACNLGDVKSCNNIALFYEKDKDGKMATYFYKKSCQLKDAAACYKLGFLYEKGELVRQNVKYSLSFYFKACNLGYAEACYLLGRYNQLETKDLQKAKIYFGMACDKKHKEACAAYKELNSKTIEIY</sequence>
<dbReference type="InterPro" id="IPR006597">
    <property type="entry name" value="Sel1-like"/>
</dbReference>
<dbReference type="Proteomes" id="UP000309584">
    <property type="component" value="Unassembled WGS sequence"/>
</dbReference>
<dbReference type="PANTHER" id="PTHR13891">
    <property type="entry name" value="CYTOCHROME C OXIDASE ASSEMBLY FACTOR 7"/>
    <property type="match status" value="1"/>
</dbReference>
<evidence type="ECO:0000256" key="5">
    <source>
        <dbReference type="ARBA" id="ARBA00022801"/>
    </source>
</evidence>
<keyword evidence="7" id="KW-1015">Disulfide bond</keyword>
<dbReference type="Gene3D" id="1.25.40.10">
    <property type="entry name" value="Tetratricopeptide repeat domain"/>
    <property type="match status" value="1"/>
</dbReference>